<evidence type="ECO:0000313" key="3">
    <source>
        <dbReference type="EMBL" id="AFC86109.1"/>
    </source>
</evidence>
<organism evidence="3 4">
    <name type="scientific">Frateuria aurantia (strain ATCC 33424 / DSM 6220 / KCTC 2777 / LMG 1558 / NBRC 3245 / NCIMB 13370)</name>
    <name type="common">Acetobacter aurantius</name>
    <dbReference type="NCBI Taxonomy" id="767434"/>
    <lineage>
        <taxon>Bacteria</taxon>
        <taxon>Pseudomonadati</taxon>
        <taxon>Pseudomonadota</taxon>
        <taxon>Gammaproteobacteria</taxon>
        <taxon>Lysobacterales</taxon>
        <taxon>Rhodanobacteraceae</taxon>
        <taxon>Frateuria</taxon>
    </lineage>
</organism>
<evidence type="ECO:0000256" key="1">
    <source>
        <dbReference type="ARBA" id="ARBA00022723"/>
    </source>
</evidence>
<dbReference type="InterPro" id="IPR006121">
    <property type="entry name" value="HMA_dom"/>
</dbReference>
<feature type="domain" description="HMA" evidence="2">
    <location>
        <begin position="2"/>
        <end position="68"/>
    </location>
</feature>
<dbReference type="HOGENOM" id="CLU_134973_10_2_6"/>
<dbReference type="KEGG" id="fau:Fraau_1699"/>
<dbReference type="FunFam" id="3.30.70.100:FF:000001">
    <property type="entry name" value="ATPase copper transporting beta"/>
    <property type="match status" value="1"/>
</dbReference>
<name>H8KYB4_FRAAD</name>
<dbReference type="eggNOG" id="COG2608">
    <property type="taxonomic scope" value="Bacteria"/>
</dbReference>
<evidence type="ECO:0000313" key="4">
    <source>
        <dbReference type="Proteomes" id="UP000005234"/>
    </source>
</evidence>
<dbReference type="STRING" id="767434.Fraau_1699"/>
<accession>H8KYB4</accession>
<keyword evidence="1" id="KW-0479">Metal-binding</keyword>
<dbReference type="InterPro" id="IPR036163">
    <property type="entry name" value="HMA_dom_sf"/>
</dbReference>
<dbReference type="Gene3D" id="3.30.70.100">
    <property type="match status" value="1"/>
</dbReference>
<keyword evidence="4" id="KW-1185">Reference proteome</keyword>
<dbReference type="SUPFAM" id="SSF55008">
    <property type="entry name" value="HMA, heavy metal-associated domain"/>
    <property type="match status" value="1"/>
</dbReference>
<evidence type="ECO:0000259" key="2">
    <source>
        <dbReference type="PROSITE" id="PS50846"/>
    </source>
</evidence>
<gene>
    <name evidence="3" type="ordered locus">Fraau_1699</name>
</gene>
<dbReference type="Proteomes" id="UP000005234">
    <property type="component" value="Chromosome"/>
</dbReference>
<dbReference type="AlphaFoldDB" id="H8KYB4"/>
<dbReference type="GO" id="GO:0046872">
    <property type="term" value="F:metal ion binding"/>
    <property type="evidence" value="ECO:0007669"/>
    <property type="project" value="UniProtKB-KW"/>
</dbReference>
<protein>
    <submittedName>
        <fullName evidence="3">Copper chaperone</fullName>
    </submittedName>
</protein>
<dbReference type="Pfam" id="PF00403">
    <property type="entry name" value="HMA"/>
    <property type="match status" value="1"/>
</dbReference>
<reference evidence="3" key="1">
    <citation type="submission" date="2012-02" db="EMBL/GenBank/DDBJ databases">
        <title>The complete genome of Frateuria aurantia DSM 6220.</title>
        <authorList>
            <consortium name="US DOE Joint Genome Institute (JGI-PGF)"/>
            <person name="Lucas S."/>
            <person name="Copeland A."/>
            <person name="Lapidus A."/>
            <person name="Glavina del Rio T."/>
            <person name="Dalin E."/>
            <person name="Tice H."/>
            <person name="Bruce D."/>
            <person name="Goodwin L."/>
            <person name="Pitluck S."/>
            <person name="Peters L."/>
            <person name="Ovchinnikova G."/>
            <person name="Teshima H."/>
            <person name="Kyrpides N."/>
            <person name="Mavromatis K."/>
            <person name="Ivanova N."/>
            <person name="Brettin T."/>
            <person name="Detter J.C."/>
            <person name="Han C."/>
            <person name="Larimer F."/>
            <person name="Land M."/>
            <person name="Hauser L."/>
            <person name="Markowitz V."/>
            <person name="Cheng J.-F."/>
            <person name="Hugenholtz P."/>
            <person name="Woyke T."/>
            <person name="Wu D."/>
            <person name="Brambilla E."/>
            <person name="Klenk H.-P."/>
            <person name="Eisen J.A."/>
        </authorList>
    </citation>
    <scope>NUCLEOTIDE SEQUENCE</scope>
    <source>
        <strain evidence="3">DSM 6220</strain>
    </source>
</reference>
<dbReference type="PANTHER" id="PTHR46594:SF4">
    <property type="entry name" value="P-TYPE CATION-TRANSPORTING ATPASE"/>
    <property type="match status" value="1"/>
</dbReference>
<proteinExistence type="predicted"/>
<dbReference type="CDD" id="cd00371">
    <property type="entry name" value="HMA"/>
    <property type="match status" value="1"/>
</dbReference>
<dbReference type="RefSeq" id="WP_014403114.1">
    <property type="nucleotide sequence ID" value="NC_017033.1"/>
</dbReference>
<dbReference type="PROSITE" id="PS50846">
    <property type="entry name" value="HMA_2"/>
    <property type="match status" value="1"/>
</dbReference>
<dbReference type="PANTHER" id="PTHR46594">
    <property type="entry name" value="P-TYPE CATION-TRANSPORTING ATPASE"/>
    <property type="match status" value="1"/>
</dbReference>
<dbReference type="EMBL" id="CP003350">
    <property type="protein sequence ID" value="AFC86109.1"/>
    <property type="molecule type" value="Genomic_DNA"/>
</dbReference>
<sequence length="70" mass="7462">MTHIELNVDGMTCGGCSGRLNRVLRAREGIAAAEADHAAHRVVVDYDPAHIDEAQICQAITDAGFEVRSG</sequence>